<comment type="caution">
    <text evidence="2">The sequence shown here is derived from an EMBL/GenBank/DDBJ whole genome shotgun (WGS) entry which is preliminary data.</text>
</comment>
<dbReference type="InterPro" id="IPR008271">
    <property type="entry name" value="Ser/Thr_kinase_AS"/>
</dbReference>
<dbReference type="PROSITE" id="PS50011">
    <property type="entry name" value="PROTEIN_KINASE_DOM"/>
    <property type="match status" value="1"/>
</dbReference>
<sequence length="284" mass="33094">MLLQPPIDFVAERALVRPDKVLSGYIKIPQNTDEHLKLYCIQKKISFAEFKYLTLLKFHININYYFSIEPDRVYLKKYDMNLHEFFKKHINPMSFRHSTIRQVTHQIVSALGYLRVHNVVHRDLKMENVLVTCGRPPHVVLADFEFAIRADEEELSKNIVRRFTWTTVAPEVALKEFTNFKRSFAIDYWALGVILLKCLYSIDFILLYGSTEKVIAPVDLYRRNLVLLKKRLSRIGASACTGLDTRAHSLVAGLLTLEPQKRLGEADFLKLYTHTYFSASPRRI</sequence>
<protein>
    <submittedName>
        <fullName evidence="2">Serine/threonine protein kinase</fullName>
    </submittedName>
</protein>
<dbReference type="Gene3D" id="1.10.510.10">
    <property type="entry name" value="Transferase(Phosphotransferase) domain 1"/>
    <property type="match status" value="1"/>
</dbReference>
<evidence type="ECO:0000313" key="3">
    <source>
        <dbReference type="Proteomes" id="UP001642380"/>
    </source>
</evidence>
<name>A0ABC8QJR9_9VIRU</name>
<dbReference type="PANTHER" id="PTHR44167:SF18">
    <property type="entry name" value="PROTEIN KINASE DOMAIN-CONTAINING PROTEIN"/>
    <property type="match status" value="1"/>
</dbReference>
<keyword evidence="3" id="KW-1185">Reference proteome</keyword>
<dbReference type="InterPro" id="IPR011009">
    <property type="entry name" value="Kinase-like_dom_sf"/>
</dbReference>
<keyword evidence="2" id="KW-0418">Kinase</keyword>
<keyword evidence="2" id="KW-0808">Transferase</keyword>
<organism evidence="2 3">
    <name type="scientific">Cotesia congregata filamentous virus 1</name>
    <dbReference type="NCBI Taxonomy" id="3064291"/>
    <lineage>
        <taxon>Viruses</taxon>
        <taxon>Viruses incertae sedis</taxon>
        <taxon>Naldaviricetes</taxon>
        <taxon>Lefavirales</taxon>
        <taxon>Filamentoviridae</taxon>
        <taxon>Betafilamentovirus</taxon>
        <taxon>Betafilamentovirus cocongregatae</taxon>
    </lineage>
</organism>
<dbReference type="EMBL" id="CAUOPR010000001">
    <property type="protein sequence ID" value="CAJ2002143.1"/>
    <property type="molecule type" value="Genomic_DNA"/>
</dbReference>
<reference evidence="2 3" key="1">
    <citation type="submission" date="2024-01" db="EMBL/GenBank/DDBJ databases">
        <authorList>
            <person name="Guinet B."/>
        </authorList>
    </citation>
    <scope>NUCLEOTIDE SEQUENCE [LARGE SCALE GENOMIC DNA]</scope>
</reference>
<evidence type="ECO:0000313" key="2">
    <source>
        <dbReference type="EMBL" id="CAJ2002143.1"/>
    </source>
</evidence>
<keyword evidence="2" id="KW-0723">Serine/threonine-protein kinase</keyword>
<dbReference type="Proteomes" id="UP001642380">
    <property type="component" value="Unassembled WGS sequence"/>
</dbReference>
<dbReference type="Pfam" id="PF00069">
    <property type="entry name" value="Pkinase"/>
    <property type="match status" value="1"/>
</dbReference>
<dbReference type="InterPro" id="IPR000719">
    <property type="entry name" value="Prot_kinase_dom"/>
</dbReference>
<dbReference type="SUPFAM" id="SSF56112">
    <property type="entry name" value="Protein kinase-like (PK-like)"/>
    <property type="match status" value="1"/>
</dbReference>
<dbReference type="GO" id="GO:0004674">
    <property type="term" value="F:protein serine/threonine kinase activity"/>
    <property type="evidence" value="ECO:0007669"/>
    <property type="project" value="UniProtKB-KW"/>
</dbReference>
<feature type="domain" description="Protein kinase" evidence="1">
    <location>
        <begin position="1"/>
        <end position="277"/>
    </location>
</feature>
<dbReference type="PANTHER" id="PTHR44167">
    <property type="entry name" value="OVARIAN-SPECIFIC SERINE/THREONINE-PROTEIN KINASE LOK-RELATED"/>
    <property type="match status" value="1"/>
</dbReference>
<accession>A0ABC8QJR9</accession>
<dbReference type="PROSITE" id="PS00108">
    <property type="entry name" value="PROTEIN_KINASE_ST"/>
    <property type="match status" value="1"/>
</dbReference>
<evidence type="ECO:0000259" key="1">
    <source>
        <dbReference type="PROSITE" id="PS50011"/>
    </source>
</evidence>
<dbReference type="SMART" id="SM00220">
    <property type="entry name" value="S_TKc"/>
    <property type="match status" value="1"/>
</dbReference>
<proteinExistence type="predicted"/>
<gene>
    <name evidence="2" type="ORF">CCFV1_ORF097</name>
</gene>